<dbReference type="InterPro" id="IPR010982">
    <property type="entry name" value="Lambda_DNA-bd_dom_sf"/>
</dbReference>
<dbReference type="GO" id="GO:0003700">
    <property type="term" value="F:DNA-binding transcription factor activity"/>
    <property type="evidence" value="ECO:0007669"/>
    <property type="project" value="TreeGrafter"/>
</dbReference>
<dbReference type="Proteomes" id="UP000293852">
    <property type="component" value="Unassembled WGS sequence"/>
</dbReference>
<keyword evidence="1" id="KW-0805">Transcription regulation</keyword>
<evidence type="ECO:0000313" key="6">
    <source>
        <dbReference type="EMBL" id="RZS61929.1"/>
    </source>
</evidence>
<feature type="domain" description="HTH lacI-type" evidence="5">
    <location>
        <begin position="22"/>
        <end position="77"/>
    </location>
</feature>
<dbReference type="PANTHER" id="PTHR30146:SF153">
    <property type="entry name" value="LACTOSE OPERON REPRESSOR"/>
    <property type="match status" value="1"/>
</dbReference>
<dbReference type="InterPro" id="IPR046335">
    <property type="entry name" value="LacI/GalR-like_sensor"/>
</dbReference>
<organism evidence="6 7">
    <name type="scientific">Xylanimonas ulmi</name>
    <dbReference type="NCBI Taxonomy" id="228973"/>
    <lineage>
        <taxon>Bacteria</taxon>
        <taxon>Bacillati</taxon>
        <taxon>Actinomycetota</taxon>
        <taxon>Actinomycetes</taxon>
        <taxon>Micrococcales</taxon>
        <taxon>Promicromonosporaceae</taxon>
        <taxon>Xylanimonas</taxon>
    </lineage>
</organism>
<dbReference type="SMART" id="SM00354">
    <property type="entry name" value="HTH_LACI"/>
    <property type="match status" value="1"/>
</dbReference>
<dbReference type="Pfam" id="PF13377">
    <property type="entry name" value="Peripla_BP_3"/>
    <property type="match status" value="1"/>
</dbReference>
<dbReference type="InterPro" id="IPR000843">
    <property type="entry name" value="HTH_LacI"/>
</dbReference>
<dbReference type="Gene3D" id="1.10.260.40">
    <property type="entry name" value="lambda repressor-like DNA-binding domains"/>
    <property type="match status" value="1"/>
</dbReference>
<dbReference type="PROSITE" id="PS00356">
    <property type="entry name" value="HTH_LACI_1"/>
    <property type="match status" value="1"/>
</dbReference>
<dbReference type="Pfam" id="PF00356">
    <property type="entry name" value="LacI"/>
    <property type="match status" value="1"/>
</dbReference>
<sequence length="357" mass="37125">MGDQVAMRASTGTATGSDASRPRLQDVAGRAGVSLATASRVLNGSSRQPGAELVERVRTAAHELGYVVNAQAQALARSRTGLLGLVVQDISDPYFSSIAAGAQSVAREQGLHLLLASTDRDPEAERDAVSAFAAHRADGIVVVGSRWGGKHDAALRRELAVYTSAGGVAVVVGQPLAGALTVQPPNVEGARALAHALVDLGLRRFAVVAGPERIVTSRERSDSFAGGVLGRGGHVETVIATQFSRDGGFAAAEQVARLARADAPRLCVFAVSDVMAIGLMAGLRRLGVEAPRDVLVAGFDDVPTLRDHTPGLTTVRIPLVEMGRRAVLAAVDASRTPGLEPLEAEVVLRESTSPPRR</sequence>
<evidence type="ECO:0000256" key="4">
    <source>
        <dbReference type="SAM" id="MobiDB-lite"/>
    </source>
</evidence>
<comment type="caution">
    <text evidence="6">The sequence shown here is derived from an EMBL/GenBank/DDBJ whole genome shotgun (WGS) entry which is preliminary data.</text>
</comment>
<feature type="region of interest" description="Disordered" evidence="4">
    <location>
        <begin position="1"/>
        <end position="23"/>
    </location>
</feature>
<dbReference type="PANTHER" id="PTHR30146">
    <property type="entry name" value="LACI-RELATED TRANSCRIPTIONAL REPRESSOR"/>
    <property type="match status" value="1"/>
</dbReference>
<evidence type="ECO:0000313" key="7">
    <source>
        <dbReference type="Proteomes" id="UP000293852"/>
    </source>
</evidence>
<evidence type="ECO:0000256" key="3">
    <source>
        <dbReference type="ARBA" id="ARBA00023163"/>
    </source>
</evidence>
<dbReference type="EMBL" id="SGWX01000001">
    <property type="protein sequence ID" value="RZS61929.1"/>
    <property type="molecule type" value="Genomic_DNA"/>
</dbReference>
<dbReference type="CDD" id="cd01392">
    <property type="entry name" value="HTH_LacI"/>
    <property type="match status" value="1"/>
</dbReference>
<dbReference type="InterPro" id="IPR028082">
    <property type="entry name" value="Peripla_BP_I"/>
</dbReference>
<dbReference type="PROSITE" id="PS50932">
    <property type="entry name" value="HTH_LACI_2"/>
    <property type="match status" value="1"/>
</dbReference>
<name>A0A4Q7M748_9MICO</name>
<evidence type="ECO:0000256" key="2">
    <source>
        <dbReference type="ARBA" id="ARBA00023125"/>
    </source>
</evidence>
<protein>
    <submittedName>
        <fullName evidence="6">LacI family transcriptional regulator</fullName>
    </submittedName>
</protein>
<keyword evidence="7" id="KW-1185">Reference proteome</keyword>
<dbReference type="SUPFAM" id="SSF53822">
    <property type="entry name" value="Periplasmic binding protein-like I"/>
    <property type="match status" value="1"/>
</dbReference>
<dbReference type="AlphaFoldDB" id="A0A4Q7M748"/>
<proteinExistence type="predicted"/>
<keyword evidence="3" id="KW-0804">Transcription</keyword>
<dbReference type="GO" id="GO:0000976">
    <property type="term" value="F:transcription cis-regulatory region binding"/>
    <property type="evidence" value="ECO:0007669"/>
    <property type="project" value="TreeGrafter"/>
</dbReference>
<dbReference type="SUPFAM" id="SSF47413">
    <property type="entry name" value="lambda repressor-like DNA-binding domains"/>
    <property type="match status" value="1"/>
</dbReference>
<evidence type="ECO:0000259" key="5">
    <source>
        <dbReference type="PROSITE" id="PS50932"/>
    </source>
</evidence>
<gene>
    <name evidence="6" type="ORF">EV386_2243</name>
</gene>
<reference evidence="6 7" key="1">
    <citation type="submission" date="2019-02" db="EMBL/GenBank/DDBJ databases">
        <title>Sequencing the genomes of 1000 actinobacteria strains.</title>
        <authorList>
            <person name="Klenk H.-P."/>
        </authorList>
    </citation>
    <scope>NUCLEOTIDE SEQUENCE [LARGE SCALE GENOMIC DNA]</scope>
    <source>
        <strain evidence="6 7">DSM 16932</strain>
    </source>
</reference>
<evidence type="ECO:0000256" key="1">
    <source>
        <dbReference type="ARBA" id="ARBA00023015"/>
    </source>
</evidence>
<keyword evidence="2" id="KW-0238">DNA-binding</keyword>
<dbReference type="CDD" id="cd06267">
    <property type="entry name" value="PBP1_LacI_sugar_binding-like"/>
    <property type="match status" value="1"/>
</dbReference>
<dbReference type="Gene3D" id="3.40.50.2300">
    <property type="match status" value="2"/>
</dbReference>
<accession>A0A4Q7M748</accession>